<keyword evidence="5 9" id="KW-0479">Metal-binding</keyword>
<dbReference type="PANTHER" id="PTHR10949:SF0">
    <property type="entry name" value="LIPOYL SYNTHASE, MITOCHONDRIAL"/>
    <property type="match status" value="1"/>
</dbReference>
<dbReference type="NCBIfam" id="TIGR00510">
    <property type="entry name" value="lipA"/>
    <property type="match status" value="1"/>
</dbReference>
<evidence type="ECO:0000259" key="10">
    <source>
        <dbReference type="PROSITE" id="PS51918"/>
    </source>
</evidence>
<evidence type="ECO:0000256" key="7">
    <source>
        <dbReference type="ARBA" id="ARBA00023014"/>
    </source>
</evidence>
<comment type="caution">
    <text evidence="11">The sequence shown here is derived from an EMBL/GenBank/DDBJ whole genome shotgun (WGS) entry which is preliminary data.</text>
</comment>
<protein>
    <recommendedName>
        <fullName evidence="9">Lipoyl synthase</fullName>
        <ecNumber evidence="9">2.8.1.8</ecNumber>
    </recommendedName>
    <alternativeName>
        <fullName evidence="9">Lip-syn</fullName>
        <shortName evidence="9">LS</shortName>
    </alternativeName>
    <alternativeName>
        <fullName evidence="9">Lipoate synthase</fullName>
    </alternativeName>
    <alternativeName>
        <fullName evidence="9">Lipoic acid synthase</fullName>
    </alternativeName>
    <alternativeName>
        <fullName evidence="9">Sulfur insertion protein LipA</fullName>
    </alternativeName>
</protein>
<dbReference type="NCBIfam" id="NF009544">
    <property type="entry name" value="PRK12928.1"/>
    <property type="match status" value="1"/>
</dbReference>
<feature type="binding site" evidence="9">
    <location>
        <position position="54"/>
    </location>
    <ligand>
        <name>[4Fe-4S] cluster</name>
        <dbReference type="ChEBI" id="CHEBI:49883"/>
        <label>1</label>
    </ligand>
</feature>
<evidence type="ECO:0000256" key="8">
    <source>
        <dbReference type="ARBA" id="ARBA00047326"/>
    </source>
</evidence>
<feature type="domain" description="Radical SAM core" evidence="10">
    <location>
        <begin position="61"/>
        <end position="278"/>
    </location>
</feature>
<feature type="binding site" evidence="9">
    <location>
        <position position="289"/>
    </location>
    <ligand>
        <name>[4Fe-4S] cluster</name>
        <dbReference type="ChEBI" id="CHEBI:49883"/>
        <label>1</label>
    </ligand>
</feature>
<dbReference type="InterPro" id="IPR031691">
    <property type="entry name" value="LIAS_N"/>
</dbReference>
<evidence type="ECO:0000256" key="5">
    <source>
        <dbReference type="ARBA" id="ARBA00022723"/>
    </source>
</evidence>
<dbReference type="InterPro" id="IPR058240">
    <property type="entry name" value="rSAM_sf"/>
</dbReference>
<evidence type="ECO:0000256" key="3">
    <source>
        <dbReference type="ARBA" id="ARBA00022679"/>
    </source>
</evidence>
<reference evidence="11" key="1">
    <citation type="submission" date="2021-01" db="EMBL/GenBank/DDBJ databases">
        <title>Modified the classification status of verrucomicrobia.</title>
        <authorList>
            <person name="Feng X."/>
        </authorList>
    </citation>
    <scope>NUCLEOTIDE SEQUENCE</scope>
    <source>
        <strain evidence="11">JCM 18052</strain>
    </source>
</reference>
<feature type="binding site" evidence="9">
    <location>
        <position position="82"/>
    </location>
    <ligand>
        <name>[4Fe-4S] cluster</name>
        <dbReference type="ChEBI" id="CHEBI:49883"/>
        <label>2</label>
        <note>4Fe-4S-S-AdoMet</note>
    </ligand>
</feature>
<accession>A0A934VBM0</accession>
<dbReference type="Pfam" id="PF04055">
    <property type="entry name" value="Radical_SAM"/>
    <property type="match status" value="1"/>
</dbReference>
<dbReference type="SFLD" id="SFLDS00029">
    <property type="entry name" value="Radical_SAM"/>
    <property type="match status" value="1"/>
</dbReference>
<proteinExistence type="inferred from homology"/>
<keyword evidence="3 9" id="KW-0808">Transferase</keyword>
<feature type="binding site" evidence="9">
    <location>
        <position position="60"/>
    </location>
    <ligand>
        <name>[4Fe-4S] cluster</name>
        <dbReference type="ChEBI" id="CHEBI:49883"/>
        <label>1</label>
    </ligand>
</feature>
<keyword evidence="4 9" id="KW-0949">S-adenosyl-L-methionine</keyword>
<dbReference type="SFLD" id="SFLDF00271">
    <property type="entry name" value="lipoyl_synthase"/>
    <property type="match status" value="1"/>
</dbReference>
<name>A0A934VBM0_9BACT</name>
<dbReference type="FunFam" id="3.20.20.70:FF:000040">
    <property type="entry name" value="Lipoyl synthase"/>
    <property type="match status" value="1"/>
</dbReference>
<gene>
    <name evidence="9 11" type="primary">lipA</name>
    <name evidence="11" type="ORF">JIN84_17495</name>
</gene>
<evidence type="ECO:0000313" key="11">
    <source>
        <dbReference type="EMBL" id="MBK1817418.1"/>
    </source>
</evidence>
<dbReference type="GO" id="GO:0005737">
    <property type="term" value="C:cytoplasm"/>
    <property type="evidence" value="ECO:0007669"/>
    <property type="project" value="UniProtKB-SubCell"/>
</dbReference>
<evidence type="ECO:0000256" key="4">
    <source>
        <dbReference type="ARBA" id="ARBA00022691"/>
    </source>
</evidence>
<dbReference type="GO" id="GO:0009249">
    <property type="term" value="P:protein lipoylation"/>
    <property type="evidence" value="ECO:0007669"/>
    <property type="project" value="UniProtKB-UniRule"/>
</dbReference>
<comment type="function">
    <text evidence="9">Catalyzes the radical-mediated insertion of two sulfur atoms into the C-6 and C-8 positions of the octanoyl moiety bound to the lipoyl domains of lipoate-dependent enzymes, thereby converting the octanoylated domains into lipoylated derivatives.</text>
</comment>
<keyword evidence="7 9" id="KW-0411">Iron-sulfur</keyword>
<dbReference type="SUPFAM" id="SSF102114">
    <property type="entry name" value="Radical SAM enzymes"/>
    <property type="match status" value="1"/>
</dbReference>
<dbReference type="EMBL" id="JAENIK010000012">
    <property type="protein sequence ID" value="MBK1817418.1"/>
    <property type="molecule type" value="Genomic_DNA"/>
</dbReference>
<dbReference type="GO" id="GO:0016992">
    <property type="term" value="F:lipoate synthase activity"/>
    <property type="evidence" value="ECO:0007669"/>
    <property type="project" value="UniProtKB-UniRule"/>
</dbReference>
<dbReference type="SMART" id="SM00729">
    <property type="entry name" value="Elp3"/>
    <property type="match status" value="1"/>
</dbReference>
<keyword evidence="2 9" id="KW-0963">Cytoplasm</keyword>
<keyword evidence="6 9" id="KW-0408">Iron</keyword>
<comment type="pathway">
    <text evidence="9">Protein modification; protein lipoylation via endogenous pathway; protein N(6)-(lipoyl)lysine from octanoyl-[acyl-carrier-protein]: step 2/2.</text>
</comment>
<dbReference type="InterPro" id="IPR013785">
    <property type="entry name" value="Aldolase_TIM"/>
</dbReference>
<dbReference type="PANTHER" id="PTHR10949">
    <property type="entry name" value="LIPOYL SYNTHASE"/>
    <property type="match status" value="1"/>
</dbReference>
<feature type="binding site" evidence="9">
    <location>
        <position position="75"/>
    </location>
    <ligand>
        <name>[4Fe-4S] cluster</name>
        <dbReference type="ChEBI" id="CHEBI:49883"/>
        <label>2</label>
        <note>4Fe-4S-S-AdoMet</note>
    </ligand>
</feature>
<dbReference type="NCBIfam" id="NF004019">
    <property type="entry name" value="PRK05481.1"/>
    <property type="match status" value="1"/>
</dbReference>
<organism evidence="11 12">
    <name type="scientific">Luteolibacter yonseiensis</name>
    <dbReference type="NCBI Taxonomy" id="1144680"/>
    <lineage>
        <taxon>Bacteria</taxon>
        <taxon>Pseudomonadati</taxon>
        <taxon>Verrucomicrobiota</taxon>
        <taxon>Verrucomicrobiia</taxon>
        <taxon>Verrucomicrobiales</taxon>
        <taxon>Verrucomicrobiaceae</taxon>
        <taxon>Luteolibacter</taxon>
    </lineage>
</organism>
<comment type="catalytic activity">
    <reaction evidence="8 9">
        <text>[[Fe-S] cluster scaffold protein carrying a second [4Fe-4S](2+) cluster] + N(6)-octanoyl-L-lysyl-[protein] + 2 oxidized [2Fe-2S]-[ferredoxin] + 2 S-adenosyl-L-methionine + 4 H(+) = [[Fe-S] cluster scaffold protein] + N(6)-[(R)-dihydrolipoyl]-L-lysyl-[protein] + 4 Fe(3+) + 2 hydrogen sulfide + 2 5'-deoxyadenosine + 2 L-methionine + 2 reduced [2Fe-2S]-[ferredoxin]</text>
        <dbReference type="Rhea" id="RHEA:16585"/>
        <dbReference type="Rhea" id="RHEA-COMP:9928"/>
        <dbReference type="Rhea" id="RHEA-COMP:10000"/>
        <dbReference type="Rhea" id="RHEA-COMP:10001"/>
        <dbReference type="Rhea" id="RHEA-COMP:10475"/>
        <dbReference type="Rhea" id="RHEA-COMP:14568"/>
        <dbReference type="Rhea" id="RHEA-COMP:14569"/>
        <dbReference type="ChEBI" id="CHEBI:15378"/>
        <dbReference type="ChEBI" id="CHEBI:17319"/>
        <dbReference type="ChEBI" id="CHEBI:29034"/>
        <dbReference type="ChEBI" id="CHEBI:29919"/>
        <dbReference type="ChEBI" id="CHEBI:33722"/>
        <dbReference type="ChEBI" id="CHEBI:33737"/>
        <dbReference type="ChEBI" id="CHEBI:33738"/>
        <dbReference type="ChEBI" id="CHEBI:57844"/>
        <dbReference type="ChEBI" id="CHEBI:59789"/>
        <dbReference type="ChEBI" id="CHEBI:78809"/>
        <dbReference type="ChEBI" id="CHEBI:83100"/>
        <dbReference type="EC" id="2.8.1.8"/>
    </reaction>
</comment>
<dbReference type="EC" id="2.8.1.8" evidence="9"/>
<dbReference type="HAMAP" id="MF_00206">
    <property type="entry name" value="Lipoyl_synth"/>
    <property type="match status" value="1"/>
</dbReference>
<dbReference type="PROSITE" id="PS51918">
    <property type="entry name" value="RADICAL_SAM"/>
    <property type="match status" value="1"/>
</dbReference>
<dbReference type="Pfam" id="PF16881">
    <property type="entry name" value="LIAS_N"/>
    <property type="match status" value="1"/>
</dbReference>
<keyword evidence="12" id="KW-1185">Reference proteome</keyword>
<comment type="similarity">
    <text evidence="9">Belongs to the radical SAM superfamily. Lipoyl synthase family.</text>
</comment>
<comment type="cofactor">
    <cofactor evidence="9">
        <name>[4Fe-4S] cluster</name>
        <dbReference type="ChEBI" id="CHEBI:49883"/>
    </cofactor>
    <text evidence="9">Binds 2 [4Fe-4S] clusters per subunit. One cluster is coordinated with 3 cysteines and an exchangeable S-adenosyl-L-methionine.</text>
</comment>
<dbReference type="Proteomes" id="UP000600139">
    <property type="component" value="Unassembled WGS sequence"/>
</dbReference>
<dbReference type="InterPro" id="IPR007197">
    <property type="entry name" value="rSAM"/>
</dbReference>
<evidence type="ECO:0000256" key="6">
    <source>
        <dbReference type="ARBA" id="ARBA00023004"/>
    </source>
</evidence>
<dbReference type="InterPro" id="IPR006638">
    <property type="entry name" value="Elp3/MiaA/NifB-like_rSAM"/>
</dbReference>
<keyword evidence="1 9" id="KW-0004">4Fe-4S</keyword>
<evidence type="ECO:0000256" key="2">
    <source>
        <dbReference type="ARBA" id="ARBA00022490"/>
    </source>
</evidence>
<dbReference type="Gene3D" id="3.20.20.70">
    <property type="entry name" value="Aldolase class I"/>
    <property type="match status" value="1"/>
</dbReference>
<dbReference type="AlphaFoldDB" id="A0A934VBM0"/>
<comment type="subcellular location">
    <subcellularLocation>
        <location evidence="9">Cytoplasm</location>
    </subcellularLocation>
</comment>
<evidence type="ECO:0000256" key="9">
    <source>
        <dbReference type="HAMAP-Rule" id="MF_00206"/>
    </source>
</evidence>
<evidence type="ECO:0000313" key="12">
    <source>
        <dbReference type="Proteomes" id="UP000600139"/>
    </source>
</evidence>
<dbReference type="GO" id="GO:0051539">
    <property type="term" value="F:4 iron, 4 sulfur cluster binding"/>
    <property type="evidence" value="ECO:0007669"/>
    <property type="project" value="UniProtKB-UniRule"/>
</dbReference>
<feature type="binding site" evidence="9">
    <location>
        <position position="49"/>
    </location>
    <ligand>
        <name>[4Fe-4S] cluster</name>
        <dbReference type="ChEBI" id="CHEBI:49883"/>
        <label>1</label>
    </ligand>
</feature>
<evidence type="ECO:0000256" key="1">
    <source>
        <dbReference type="ARBA" id="ARBA00022485"/>
    </source>
</evidence>
<feature type="binding site" evidence="9">
    <location>
        <position position="79"/>
    </location>
    <ligand>
        <name>[4Fe-4S] cluster</name>
        <dbReference type="ChEBI" id="CHEBI:49883"/>
        <label>2</label>
        <note>4Fe-4S-S-AdoMet</note>
    </ligand>
</feature>
<sequence>MSSCGPKMKMDPALHRDKKPSWIKVRLPNNPAFWSTKSLITDLKLVTVCEEAQCPNRWECWGQGTATFMIAGDKCTRACGFCAVKTAKPNALESDEPARVAEATRRMNLRHVVITAVARDDLRDGGAEHFKLTIDAVRQANPEIIIEVLVPDFNDRDWALSMVMDARPHIFNHNLETVERLTPLVRSRAQYQRSLTVLKKAKAMVNGKVATKSGIMLGLGERHEEILRAMDDLLSADVTVLTLGQYLRPTPKHLPVVDYITPDAFDEYKAIALAKGFRHVASGPLVRSSYHAADFRPELDVLEAIEADVRAAQGLELGPEHLSLPAIKPALIKAIA</sequence>
<dbReference type="RefSeq" id="WP_200352948.1">
    <property type="nucleotide sequence ID" value="NZ_BAABHZ010000001.1"/>
</dbReference>
<dbReference type="SFLD" id="SFLDG01058">
    <property type="entry name" value="lipoyl_synthase_like"/>
    <property type="match status" value="1"/>
</dbReference>
<dbReference type="InterPro" id="IPR003698">
    <property type="entry name" value="Lipoyl_synth"/>
</dbReference>
<dbReference type="PIRSF" id="PIRSF005963">
    <property type="entry name" value="Lipoyl_synth"/>
    <property type="match status" value="1"/>
</dbReference>
<dbReference type="GO" id="GO:0046872">
    <property type="term" value="F:metal ion binding"/>
    <property type="evidence" value="ECO:0007669"/>
    <property type="project" value="UniProtKB-KW"/>
</dbReference>